<dbReference type="AlphaFoldDB" id="A0A561T150"/>
<evidence type="ECO:0000256" key="2">
    <source>
        <dbReference type="ARBA" id="ARBA00022598"/>
    </source>
</evidence>
<feature type="domain" description="AMP-binding enzyme C-terminal" evidence="6">
    <location>
        <begin position="518"/>
        <end position="592"/>
    </location>
</feature>
<evidence type="ECO:0000256" key="1">
    <source>
        <dbReference type="ARBA" id="ARBA00006432"/>
    </source>
</evidence>
<keyword evidence="2" id="KW-0436">Ligase</keyword>
<proteinExistence type="inferred from homology"/>
<dbReference type="InterPro" id="IPR042099">
    <property type="entry name" value="ANL_N_sf"/>
</dbReference>
<dbReference type="GO" id="GO:0030729">
    <property type="term" value="F:acetoacetate-CoA ligase activity"/>
    <property type="evidence" value="ECO:0007669"/>
    <property type="project" value="InterPro"/>
</dbReference>
<name>A0A561T150_9PSEU</name>
<evidence type="ECO:0000259" key="6">
    <source>
        <dbReference type="Pfam" id="PF13193"/>
    </source>
</evidence>
<evidence type="ECO:0000256" key="3">
    <source>
        <dbReference type="ARBA" id="ARBA00022741"/>
    </source>
</evidence>
<dbReference type="Gene3D" id="3.40.50.12780">
    <property type="entry name" value="N-terminal domain of ligase-like"/>
    <property type="match status" value="1"/>
</dbReference>
<reference evidence="8 9" key="1">
    <citation type="submission" date="2019-06" db="EMBL/GenBank/DDBJ databases">
        <title>Sequencing the genomes of 1000 actinobacteria strains.</title>
        <authorList>
            <person name="Klenk H.-P."/>
        </authorList>
    </citation>
    <scope>NUCLEOTIDE SEQUENCE [LARGE SCALE GENOMIC DNA]</scope>
    <source>
        <strain evidence="8 9">DSM 45671</strain>
    </source>
</reference>
<dbReference type="PANTHER" id="PTHR42921:SF1">
    <property type="entry name" value="ACETOACETYL-COA SYNTHETASE"/>
    <property type="match status" value="1"/>
</dbReference>
<evidence type="ECO:0000256" key="4">
    <source>
        <dbReference type="ARBA" id="ARBA00022840"/>
    </source>
</evidence>
<protein>
    <submittedName>
        <fullName evidence="8">Acetoacetyl-CoA synthetase</fullName>
    </submittedName>
</protein>
<comment type="similarity">
    <text evidence="1">Belongs to the ATP-dependent AMP-binding enzyme family.</text>
</comment>
<dbReference type="InterPro" id="IPR020845">
    <property type="entry name" value="AMP-binding_CS"/>
</dbReference>
<dbReference type="Proteomes" id="UP000321261">
    <property type="component" value="Unassembled WGS sequence"/>
</dbReference>
<sequence length="630" mass="67672">MTGTELARFLDWLRSERGSEFASYQELHAWSASDLDGFWSAIAEFFAVRFHTRPTAVLGRREMPGAQWFPGATLNYAEHALAGHEGTAVSAYSQTRDRVELTWEELRDRVARARAGLQRLGVGRGDRVVAYAPNIPETLVAFLATASLGAVWASCAPEFGARSVIDRFAQVEPTVLLVVPGYTYGEKPIDRTAEVAAVRAGLPTVRHVVAIPYGAGEVPDALSWDELLAEPGDLAFDPVPFAHPLCVLFSSGTTGRPKAIVHGHGGVLMEQLKNHALSWDLRPGDRMLWFSTTAWVMWNALVGGLLVGAGIVLIDGNPVHPDVGWQWRLAEESGATVMGASPGWLMACRAAGVEPTRDHDLSRIRQIGAAGSPLPPEGYRWVAEHFPGVLLNVGSGGTDVCSGIVQGGPWQPVVEGEISGPALGVAAATFDADGKPVVGELGELVITEPMPSMPVRFWGDPDGTRYRDAYFDVYPGVWRHGDWVRFSESGSVIVAGRSDATLNRGGVRLGTAEFYGVVEELPEVTDSLVVHLEDPAGGPGELVLFVVPAPGVALDDALRGRIARELRAALSPRHVPDRIVAVPAVPRNRTGKKLELPAKRILLGAPPEEVASRDVLADPTSLDAFVELAR</sequence>
<keyword evidence="9" id="KW-1185">Reference proteome</keyword>
<dbReference type="PROSITE" id="PS00455">
    <property type="entry name" value="AMP_BINDING"/>
    <property type="match status" value="1"/>
</dbReference>
<dbReference type="RefSeq" id="WP_147259450.1">
    <property type="nucleotide sequence ID" value="NZ_VIWU01000001.1"/>
</dbReference>
<dbReference type="Pfam" id="PF16177">
    <property type="entry name" value="ACAS_N"/>
    <property type="match status" value="1"/>
</dbReference>
<dbReference type="SUPFAM" id="SSF56801">
    <property type="entry name" value="Acetyl-CoA synthetase-like"/>
    <property type="match status" value="1"/>
</dbReference>
<evidence type="ECO:0000313" key="8">
    <source>
        <dbReference type="EMBL" id="TWF80839.1"/>
    </source>
</evidence>
<comment type="caution">
    <text evidence="8">The sequence shown here is derived from an EMBL/GenBank/DDBJ whole genome shotgun (WGS) entry which is preliminary data.</text>
</comment>
<dbReference type="InterPro" id="IPR045851">
    <property type="entry name" value="AMP-bd_C_sf"/>
</dbReference>
<dbReference type="EMBL" id="VIWU01000001">
    <property type="protein sequence ID" value="TWF80839.1"/>
    <property type="molecule type" value="Genomic_DNA"/>
</dbReference>
<evidence type="ECO:0000259" key="7">
    <source>
        <dbReference type="Pfam" id="PF16177"/>
    </source>
</evidence>
<feature type="domain" description="Acetyl-coenzyme A synthetase N-terminal" evidence="7">
    <location>
        <begin position="24"/>
        <end position="80"/>
    </location>
</feature>
<organism evidence="8 9">
    <name type="scientific">Pseudonocardia hierapolitana</name>
    <dbReference type="NCBI Taxonomy" id="1128676"/>
    <lineage>
        <taxon>Bacteria</taxon>
        <taxon>Bacillati</taxon>
        <taxon>Actinomycetota</taxon>
        <taxon>Actinomycetes</taxon>
        <taxon>Pseudonocardiales</taxon>
        <taxon>Pseudonocardiaceae</taxon>
        <taxon>Pseudonocardia</taxon>
    </lineage>
</organism>
<dbReference type="InterPro" id="IPR005914">
    <property type="entry name" value="Acac_CoA_synth"/>
</dbReference>
<dbReference type="Gene3D" id="3.30.300.30">
    <property type="match status" value="1"/>
</dbReference>
<feature type="domain" description="AMP-dependent synthetase/ligase" evidence="5">
    <location>
        <begin position="91"/>
        <end position="449"/>
    </location>
</feature>
<dbReference type="InterPro" id="IPR032387">
    <property type="entry name" value="ACAS_N"/>
</dbReference>
<keyword evidence="3" id="KW-0547">Nucleotide-binding</keyword>
<keyword evidence="4" id="KW-0067">ATP-binding</keyword>
<dbReference type="Pfam" id="PF13193">
    <property type="entry name" value="AMP-binding_C"/>
    <property type="match status" value="1"/>
</dbReference>
<dbReference type="PANTHER" id="PTHR42921">
    <property type="entry name" value="ACETOACETYL-COA SYNTHETASE"/>
    <property type="match status" value="1"/>
</dbReference>
<gene>
    <name evidence="8" type="ORF">FHX44_116782</name>
</gene>
<dbReference type="InterPro" id="IPR025110">
    <property type="entry name" value="AMP-bd_C"/>
</dbReference>
<dbReference type="NCBIfam" id="TIGR01217">
    <property type="entry name" value="ac_ac_CoA_syn"/>
    <property type="match status" value="1"/>
</dbReference>
<dbReference type="GO" id="GO:0005524">
    <property type="term" value="F:ATP binding"/>
    <property type="evidence" value="ECO:0007669"/>
    <property type="project" value="UniProtKB-KW"/>
</dbReference>
<dbReference type="OrthoDB" id="9803968at2"/>
<evidence type="ECO:0000313" key="9">
    <source>
        <dbReference type="Proteomes" id="UP000321261"/>
    </source>
</evidence>
<dbReference type="GO" id="GO:0006629">
    <property type="term" value="P:lipid metabolic process"/>
    <property type="evidence" value="ECO:0007669"/>
    <property type="project" value="InterPro"/>
</dbReference>
<dbReference type="Pfam" id="PF00501">
    <property type="entry name" value="AMP-binding"/>
    <property type="match status" value="1"/>
</dbReference>
<accession>A0A561T150</accession>
<evidence type="ECO:0000259" key="5">
    <source>
        <dbReference type="Pfam" id="PF00501"/>
    </source>
</evidence>
<dbReference type="InterPro" id="IPR000873">
    <property type="entry name" value="AMP-dep_synth/lig_dom"/>
</dbReference>
<dbReference type="NCBIfam" id="NF002937">
    <property type="entry name" value="PRK03584.1"/>
    <property type="match status" value="1"/>
</dbReference>